<protein>
    <submittedName>
        <fullName evidence="2">Uncharacterized protein</fullName>
    </submittedName>
</protein>
<feature type="chain" id="PRO_5042915084" evidence="1">
    <location>
        <begin position="24"/>
        <end position="116"/>
    </location>
</feature>
<keyword evidence="1" id="KW-0732">Signal</keyword>
<comment type="caution">
    <text evidence="2">The sequence shown here is derived from an EMBL/GenBank/DDBJ whole genome shotgun (WGS) entry which is preliminary data.</text>
</comment>
<evidence type="ECO:0000313" key="3">
    <source>
        <dbReference type="Proteomes" id="UP001371456"/>
    </source>
</evidence>
<name>A0AAN8SX74_SOLBU</name>
<feature type="signal peptide" evidence="1">
    <location>
        <begin position="1"/>
        <end position="23"/>
    </location>
</feature>
<reference evidence="2 3" key="1">
    <citation type="submission" date="2024-02" db="EMBL/GenBank/DDBJ databases">
        <title>de novo genome assembly of Solanum bulbocastanum strain 11H21.</title>
        <authorList>
            <person name="Hosaka A.J."/>
        </authorList>
    </citation>
    <scope>NUCLEOTIDE SEQUENCE [LARGE SCALE GENOMIC DNA]</scope>
    <source>
        <tissue evidence="2">Young leaves</tissue>
    </source>
</reference>
<accession>A0AAN8SX74</accession>
<evidence type="ECO:0000313" key="2">
    <source>
        <dbReference type="EMBL" id="KAK6777164.1"/>
    </source>
</evidence>
<gene>
    <name evidence="2" type="ORF">RDI58_023881</name>
</gene>
<keyword evidence="3" id="KW-1185">Reference proteome</keyword>
<organism evidence="2 3">
    <name type="scientific">Solanum bulbocastanum</name>
    <name type="common">Wild potato</name>
    <dbReference type="NCBI Taxonomy" id="147425"/>
    <lineage>
        <taxon>Eukaryota</taxon>
        <taxon>Viridiplantae</taxon>
        <taxon>Streptophyta</taxon>
        <taxon>Embryophyta</taxon>
        <taxon>Tracheophyta</taxon>
        <taxon>Spermatophyta</taxon>
        <taxon>Magnoliopsida</taxon>
        <taxon>eudicotyledons</taxon>
        <taxon>Gunneridae</taxon>
        <taxon>Pentapetalae</taxon>
        <taxon>asterids</taxon>
        <taxon>lamiids</taxon>
        <taxon>Solanales</taxon>
        <taxon>Solanaceae</taxon>
        <taxon>Solanoideae</taxon>
        <taxon>Solaneae</taxon>
        <taxon>Solanum</taxon>
    </lineage>
</organism>
<sequence length="116" mass="12931">MALKVMLLLFLAMFVLTEHNALAQDIDPKCAAYCVVRCHTRPVCLSRCLAKCYISTNTNESVDTEAPNRVCNVGCSLGHCFKFLINYDHDKFGSCMTSCNENYCINDNINIALPKA</sequence>
<dbReference type="AlphaFoldDB" id="A0AAN8SX74"/>
<dbReference type="Proteomes" id="UP001371456">
    <property type="component" value="Unassembled WGS sequence"/>
</dbReference>
<proteinExistence type="predicted"/>
<evidence type="ECO:0000256" key="1">
    <source>
        <dbReference type="SAM" id="SignalP"/>
    </source>
</evidence>
<dbReference type="EMBL" id="JBANQN010000010">
    <property type="protein sequence ID" value="KAK6777164.1"/>
    <property type="molecule type" value="Genomic_DNA"/>
</dbReference>